<dbReference type="Pfam" id="PF05781">
    <property type="entry name" value="MRVI1"/>
    <property type="match status" value="1"/>
</dbReference>
<organism evidence="9">
    <name type="scientific">Tetraodon nigroviridis</name>
    <name type="common">Spotted green pufferfish</name>
    <name type="synonym">Chelonodon nigroviridis</name>
    <dbReference type="NCBI Taxonomy" id="99883"/>
    <lineage>
        <taxon>Eukaryota</taxon>
        <taxon>Metazoa</taxon>
        <taxon>Chordata</taxon>
        <taxon>Craniata</taxon>
        <taxon>Vertebrata</taxon>
        <taxon>Euteleostomi</taxon>
        <taxon>Actinopterygii</taxon>
        <taxon>Neopterygii</taxon>
        <taxon>Teleostei</taxon>
        <taxon>Neoteleostei</taxon>
        <taxon>Acanthomorphata</taxon>
        <taxon>Eupercaria</taxon>
        <taxon>Tetraodontiformes</taxon>
        <taxon>Tetradontoidea</taxon>
        <taxon>Tetraodontidae</taxon>
        <taxon>Tetraodon</taxon>
    </lineage>
</organism>
<protein>
    <submittedName>
        <fullName evidence="9">Chromosome undetermined SCAF14347, whole genome shotgun sequence</fullName>
    </submittedName>
</protein>
<evidence type="ECO:0000256" key="1">
    <source>
        <dbReference type="ARBA" id="ARBA00004167"/>
    </source>
</evidence>
<evidence type="ECO:0000256" key="7">
    <source>
        <dbReference type="ARBA" id="ARBA00023136"/>
    </source>
</evidence>
<evidence type="ECO:0000256" key="4">
    <source>
        <dbReference type="ARBA" id="ARBA00022692"/>
    </source>
</evidence>
<feature type="compositionally biased region" description="Basic and acidic residues" evidence="8">
    <location>
        <begin position="179"/>
        <end position="191"/>
    </location>
</feature>
<feature type="region of interest" description="Disordered" evidence="8">
    <location>
        <begin position="360"/>
        <end position="399"/>
    </location>
</feature>
<dbReference type="OrthoDB" id="10062605at2759"/>
<evidence type="ECO:0000256" key="5">
    <source>
        <dbReference type="ARBA" id="ARBA00022989"/>
    </source>
</evidence>
<evidence type="ECO:0000313" key="9">
    <source>
        <dbReference type="EMBL" id="CAF96319.1"/>
    </source>
</evidence>
<evidence type="ECO:0000256" key="3">
    <source>
        <dbReference type="ARBA" id="ARBA00022490"/>
    </source>
</evidence>
<dbReference type="EMBL" id="CAAE01014347">
    <property type="protein sequence ID" value="CAF96319.1"/>
    <property type="molecule type" value="Genomic_DNA"/>
</dbReference>
<dbReference type="AlphaFoldDB" id="Q4SSR3"/>
<comment type="subcellular location">
    <subcellularLocation>
        <location evidence="2">Cytoplasm</location>
    </subcellularLocation>
    <subcellularLocation>
        <location evidence="1">Membrane</location>
        <topology evidence="1">Single-pass membrane protein</topology>
    </subcellularLocation>
</comment>
<feature type="compositionally biased region" description="Basic and acidic residues" evidence="8">
    <location>
        <begin position="222"/>
        <end position="240"/>
    </location>
</feature>
<dbReference type="InterPro" id="IPR008677">
    <property type="entry name" value="MRVI1"/>
</dbReference>
<evidence type="ECO:0000256" key="2">
    <source>
        <dbReference type="ARBA" id="ARBA00004496"/>
    </source>
</evidence>
<feature type="region of interest" description="Disordered" evidence="8">
    <location>
        <begin position="296"/>
        <end position="342"/>
    </location>
</feature>
<keyword evidence="3" id="KW-0963">Cytoplasm</keyword>
<dbReference type="GO" id="GO:0005789">
    <property type="term" value="C:endoplasmic reticulum membrane"/>
    <property type="evidence" value="ECO:0007669"/>
    <property type="project" value="TreeGrafter"/>
</dbReference>
<accession>Q4SSR3</accession>
<proteinExistence type="predicted"/>
<feature type="region of interest" description="Disordered" evidence="8">
    <location>
        <begin position="218"/>
        <end position="256"/>
    </location>
</feature>
<evidence type="ECO:0000256" key="6">
    <source>
        <dbReference type="ARBA" id="ARBA00023054"/>
    </source>
</evidence>
<dbReference type="PANTHER" id="PTHR15352">
    <property type="entry name" value="LYMPHOID-RESTRICTED MEMBRANE PROTEIN, JAW1"/>
    <property type="match status" value="1"/>
</dbReference>
<keyword evidence="4" id="KW-0812">Transmembrane</keyword>
<reference evidence="9" key="1">
    <citation type="journal article" date="2004" name="Nature">
        <title>Genome duplication in the teleost fish Tetraodon nigroviridis reveals the early vertebrate proto-karyotype.</title>
        <authorList>
            <person name="Jaillon O."/>
            <person name="Aury J.-M."/>
            <person name="Brunet F."/>
            <person name="Petit J.-L."/>
            <person name="Stange-Thomann N."/>
            <person name="Mauceli E."/>
            <person name="Bouneau L."/>
            <person name="Fischer C."/>
            <person name="Ozouf-Costaz C."/>
            <person name="Bernot A."/>
            <person name="Nicaud S."/>
            <person name="Jaffe D."/>
            <person name="Fisher S."/>
            <person name="Lutfalla G."/>
            <person name="Dossat C."/>
            <person name="Segurens B."/>
            <person name="Dasilva C."/>
            <person name="Salanoubat M."/>
            <person name="Levy M."/>
            <person name="Boudet N."/>
            <person name="Castellano S."/>
            <person name="Anthouard V."/>
            <person name="Jubin C."/>
            <person name="Castelli V."/>
            <person name="Katinka M."/>
            <person name="Vacherie B."/>
            <person name="Biemont C."/>
            <person name="Skalli Z."/>
            <person name="Cattolico L."/>
            <person name="Poulain J."/>
            <person name="De Berardinis V."/>
            <person name="Cruaud C."/>
            <person name="Duprat S."/>
            <person name="Brottier P."/>
            <person name="Coutanceau J.-P."/>
            <person name="Gouzy J."/>
            <person name="Parra G."/>
            <person name="Lardier G."/>
            <person name="Chapple C."/>
            <person name="McKernan K.J."/>
            <person name="McEwan P."/>
            <person name="Bosak S."/>
            <person name="Kellis M."/>
            <person name="Volff J.-N."/>
            <person name="Guigo R."/>
            <person name="Zody M.C."/>
            <person name="Mesirov J."/>
            <person name="Lindblad-Toh K."/>
            <person name="Birren B."/>
            <person name="Nusbaum C."/>
            <person name="Kahn D."/>
            <person name="Robinson-Rechavi M."/>
            <person name="Laudet V."/>
            <person name="Schachter V."/>
            <person name="Quetier F."/>
            <person name="Saurin W."/>
            <person name="Scarpelli C."/>
            <person name="Wincker P."/>
            <person name="Lander E.S."/>
            <person name="Weissenbach J."/>
            <person name="Roest Crollius H."/>
        </authorList>
    </citation>
    <scope>NUCLEOTIDE SEQUENCE [LARGE SCALE GENOMIC DNA]</scope>
</reference>
<dbReference type="PANTHER" id="PTHR15352:SF3">
    <property type="entry name" value="INOSITOL 1,4,5-TRIPHOSPHATE RECEPTOR ASSOCIATED 2"/>
    <property type="match status" value="1"/>
</dbReference>
<reference evidence="9" key="2">
    <citation type="submission" date="2004-02" db="EMBL/GenBank/DDBJ databases">
        <authorList>
            <consortium name="Genoscope"/>
            <consortium name="Whitehead Institute Centre for Genome Research"/>
        </authorList>
    </citation>
    <scope>NUCLEOTIDE SEQUENCE</scope>
</reference>
<sequence>QAEFQRLALGFKCDMFTLEKRLRLEERSRDLAEENVRREVLEAEISPPLGCVNCLFSLQALIPLCEDDNQSMEIIQRLQKNLDILIQAMTRVSSRSEMLGAIHQESRIGKAVEVMIQHVENLRRVYTKEHAELLELRETLMQNERSFGSHTERDEFRNKKQPTSQYYKLGGLGRHRGASGHDEGVRREQEPRPAALDRCFPADPVRKMAAVRSRLWTACDNPDGRSEDEPKEKPVAERRSPSPSSASTCGDTGMVQSLSQGLTSSRAAAAAVARGGRGLWLWLAIVVVLAGKRFGCVETPTSPPVPDERVPRSSGRSPGAAGQLGDAAGRGRGPRGDRGLLDDHPAATLALRWAAAQRTAPSLAPNSPGADCAATGLQLSAENPSEHRARRRGGRREALLVPEDPRDYTRRAPESQPGGGSGHISEITYHVCCSTKAVTGGFSGQLLFLFFVFPPVQRSPSEIRLHQSWWENHRSPDITL</sequence>
<gene>
    <name evidence="9" type="ORF">GSTENG00013299001</name>
</gene>
<dbReference type="KEGG" id="tng:GSTEN00013299G001"/>
<keyword evidence="5" id="KW-1133">Transmembrane helix</keyword>
<name>Q4SSR3_TETNG</name>
<feature type="region of interest" description="Disordered" evidence="8">
    <location>
        <begin position="145"/>
        <end position="199"/>
    </location>
</feature>
<keyword evidence="7" id="KW-0472">Membrane</keyword>
<keyword evidence="6" id="KW-0175">Coiled coil</keyword>
<evidence type="ECO:0000256" key="8">
    <source>
        <dbReference type="SAM" id="MobiDB-lite"/>
    </source>
</evidence>
<feature type="non-terminal residue" evidence="9">
    <location>
        <position position="1"/>
    </location>
</feature>